<comment type="caution">
    <text evidence="2">The sequence shown here is derived from an EMBL/GenBank/DDBJ whole genome shotgun (WGS) entry which is preliminary data.</text>
</comment>
<protein>
    <recommendedName>
        <fullName evidence="4">ER-bound oxygenase mpaB/mpaB'/Rubber oxygenase catalytic domain-containing protein</fullName>
    </recommendedName>
</protein>
<evidence type="ECO:0000313" key="3">
    <source>
        <dbReference type="Proteomes" id="UP001150266"/>
    </source>
</evidence>
<dbReference type="AlphaFoldDB" id="A0A9W9A4M2"/>
<dbReference type="EMBL" id="JAOTPV010000016">
    <property type="protein sequence ID" value="KAJ4474341.1"/>
    <property type="molecule type" value="Genomic_DNA"/>
</dbReference>
<feature type="transmembrane region" description="Helical" evidence="1">
    <location>
        <begin position="12"/>
        <end position="35"/>
    </location>
</feature>
<organism evidence="2 3">
    <name type="scientific">Lentinula aciculospora</name>
    <dbReference type="NCBI Taxonomy" id="153920"/>
    <lineage>
        <taxon>Eukaryota</taxon>
        <taxon>Fungi</taxon>
        <taxon>Dikarya</taxon>
        <taxon>Basidiomycota</taxon>
        <taxon>Agaricomycotina</taxon>
        <taxon>Agaricomycetes</taxon>
        <taxon>Agaricomycetidae</taxon>
        <taxon>Agaricales</taxon>
        <taxon>Marasmiineae</taxon>
        <taxon>Omphalotaceae</taxon>
        <taxon>Lentinula</taxon>
    </lineage>
</organism>
<keyword evidence="1" id="KW-1133">Transmembrane helix</keyword>
<evidence type="ECO:0000256" key="1">
    <source>
        <dbReference type="SAM" id="Phobius"/>
    </source>
</evidence>
<keyword evidence="1" id="KW-0812">Transmembrane</keyword>
<accession>A0A9W9A4M2</accession>
<dbReference type="GO" id="GO:0016491">
    <property type="term" value="F:oxidoreductase activity"/>
    <property type="evidence" value="ECO:0007669"/>
    <property type="project" value="InterPro"/>
</dbReference>
<dbReference type="InterPro" id="IPR046366">
    <property type="entry name" value="MPAB"/>
</dbReference>
<gene>
    <name evidence="2" type="ORF">J3R30DRAFT_3507698</name>
</gene>
<dbReference type="PANTHER" id="PTHR36124">
    <property type="match status" value="1"/>
</dbReference>
<evidence type="ECO:0008006" key="4">
    <source>
        <dbReference type="Google" id="ProtNLM"/>
    </source>
</evidence>
<dbReference type="OrthoDB" id="545169at2759"/>
<name>A0A9W9A4M2_9AGAR</name>
<keyword evidence="3" id="KW-1185">Reference proteome</keyword>
<sequence>MLFWSRYISSNLWEPIASFFSTKVILTAVAVYLSFVRILRWRRYRAIHEKYGQKFKSATLTPQDAQEIVAESLLYDMPALMNYALSFALYKTFAIPSISKILSDTKQFSSAERISRRFVDTGILISTWLFCPISGKTRSATDSSCHMRTHVCAQRETEDPRAIIALARVNWLHSKYPIKNDDYLYTLGLFIFEPQKWARLYGWRVLSPMEAHAFHLFWNEIGAKMGIIDIPENATEFKQWIAEYEARAMLPARTNHEIATCTTEELLHSLPNAFGIKTFIRRLTICALEDNVRNAMMQPEQPLYLYHFFRLFLRTIAFIH</sequence>
<dbReference type="PANTHER" id="PTHR36124:SF1">
    <property type="entry name" value="ER-BOUND OXYGENASE MPAB_MPAB'_RUBBER OXYGENASE CATALYTIC DOMAIN-CONTAINING PROTEIN"/>
    <property type="match status" value="1"/>
</dbReference>
<reference evidence="2" key="1">
    <citation type="submission" date="2022-08" db="EMBL/GenBank/DDBJ databases">
        <title>A Global Phylogenomic Analysis of the Shiitake Genus Lentinula.</title>
        <authorList>
            <consortium name="DOE Joint Genome Institute"/>
            <person name="Sierra-Patev S."/>
            <person name="Min B."/>
            <person name="Naranjo-Ortiz M."/>
            <person name="Looney B."/>
            <person name="Konkel Z."/>
            <person name="Slot J.C."/>
            <person name="Sakamoto Y."/>
            <person name="Steenwyk J.L."/>
            <person name="Rokas A."/>
            <person name="Carro J."/>
            <person name="Camarero S."/>
            <person name="Ferreira P."/>
            <person name="Molpeceres G."/>
            <person name="Ruiz-Duenas F.J."/>
            <person name="Serrano A."/>
            <person name="Henrissat B."/>
            <person name="Drula E."/>
            <person name="Hughes K.W."/>
            <person name="Mata J.L."/>
            <person name="Ishikawa N.K."/>
            <person name="Vargas-Isla R."/>
            <person name="Ushijima S."/>
            <person name="Smith C.A."/>
            <person name="Ahrendt S."/>
            <person name="Andreopoulos W."/>
            <person name="He G."/>
            <person name="Labutti K."/>
            <person name="Lipzen A."/>
            <person name="Ng V."/>
            <person name="Riley R."/>
            <person name="Sandor L."/>
            <person name="Barry K."/>
            <person name="Martinez A.T."/>
            <person name="Xiao Y."/>
            <person name="Gibbons J.G."/>
            <person name="Terashima K."/>
            <person name="Grigoriev I.V."/>
            <person name="Hibbett D.S."/>
        </authorList>
    </citation>
    <scope>NUCLEOTIDE SEQUENCE</scope>
    <source>
        <strain evidence="2">JLM2183</strain>
    </source>
</reference>
<dbReference type="Proteomes" id="UP001150266">
    <property type="component" value="Unassembled WGS sequence"/>
</dbReference>
<keyword evidence="1" id="KW-0472">Membrane</keyword>
<evidence type="ECO:0000313" key="2">
    <source>
        <dbReference type="EMBL" id="KAJ4474341.1"/>
    </source>
</evidence>
<proteinExistence type="predicted"/>